<dbReference type="GO" id="GO:0016740">
    <property type="term" value="F:transferase activity"/>
    <property type="evidence" value="ECO:0007669"/>
    <property type="project" value="UniProtKB-KW"/>
</dbReference>
<organism evidence="6">
    <name type="scientific">bioreactor metagenome</name>
    <dbReference type="NCBI Taxonomy" id="1076179"/>
    <lineage>
        <taxon>unclassified sequences</taxon>
        <taxon>metagenomes</taxon>
        <taxon>ecological metagenomes</taxon>
    </lineage>
</organism>
<accession>A0A644YGJ4</accession>
<evidence type="ECO:0000259" key="4">
    <source>
        <dbReference type="Pfam" id="PF01948"/>
    </source>
</evidence>
<evidence type="ECO:0000313" key="6">
    <source>
        <dbReference type="EMBL" id="MPM27626.1"/>
    </source>
</evidence>
<keyword evidence="3" id="KW-0665">Pyrimidine biosynthesis</keyword>
<proteinExistence type="predicted"/>
<dbReference type="InterPro" id="IPR002801">
    <property type="entry name" value="Asp_carbamoylTrfase_reg"/>
</dbReference>
<protein>
    <submittedName>
        <fullName evidence="6">Aspartate carbamoyltransferase regulatory chain</fullName>
    </submittedName>
</protein>
<evidence type="ECO:0000256" key="1">
    <source>
        <dbReference type="ARBA" id="ARBA00022723"/>
    </source>
</evidence>
<dbReference type="GO" id="GO:0006221">
    <property type="term" value="P:pyrimidine nucleotide biosynthetic process"/>
    <property type="evidence" value="ECO:0007669"/>
    <property type="project" value="UniProtKB-KW"/>
</dbReference>
<dbReference type="PANTHER" id="PTHR35805">
    <property type="entry name" value="ASPARTATE CARBAMOYLTRANSFERASE REGULATORY CHAIN"/>
    <property type="match status" value="1"/>
</dbReference>
<dbReference type="Pfam" id="PF02748">
    <property type="entry name" value="PyrI_C"/>
    <property type="match status" value="1"/>
</dbReference>
<dbReference type="InterPro" id="IPR036792">
    <property type="entry name" value="Asp_carbatrfase_reg_C_sf"/>
</dbReference>
<evidence type="ECO:0000256" key="3">
    <source>
        <dbReference type="ARBA" id="ARBA00022975"/>
    </source>
</evidence>
<dbReference type="InterPro" id="IPR036793">
    <property type="entry name" value="Asp_carbatrfase_reg_N_sf"/>
</dbReference>
<gene>
    <name evidence="6" type="primary">pyrI_12</name>
    <name evidence="6" type="ORF">SDC9_74139</name>
</gene>
<dbReference type="Gene3D" id="2.30.30.20">
    <property type="entry name" value="Aspartate carbamoyltransferase regulatory subunit, C-terminal domain"/>
    <property type="match status" value="1"/>
</dbReference>
<dbReference type="EMBL" id="VSSQ01005043">
    <property type="protein sequence ID" value="MPM27626.1"/>
    <property type="molecule type" value="Genomic_DNA"/>
</dbReference>
<dbReference type="GO" id="GO:0009347">
    <property type="term" value="C:aspartate carbamoyltransferase complex"/>
    <property type="evidence" value="ECO:0007669"/>
    <property type="project" value="InterPro"/>
</dbReference>
<feature type="domain" description="Aspartate carbamoyltransferase regulatory subunit C-terminal" evidence="5">
    <location>
        <begin position="96"/>
        <end position="136"/>
    </location>
</feature>
<comment type="caution">
    <text evidence="6">The sequence shown here is derived from an EMBL/GenBank/DDBJ whole genome shotgun (WGS) entry which is preliminary data.</text>
</comment>
<keyword evidence="1" id="KW-0479">Metal-binding</keyword>
<dbReference type="Pfam" id="PF01948">
    <property type="entry name" value="PyrI"/>
    <property type="match status" value="1"/>
</dbReference>
<dbReference type="AlphaFoldDB" id="A0A644YGJ4"/>
<dbReference type="PANTHER" id="PTHR35805:SF1">
    <property type="entry name" value="ASPARTATE CARBAMOYLTRANSFERASE REGULATORY CHAIN"/>
    <property type="match status" value="1"/>
</dbReference>
<dbReference type="SUPFAM" id="SSF57825">
    <property type="entry name" value="Aspartate carbamoyltransferase, Regulatory-chain, C-terminal domain"/>
    <property type="match status" value="1"/>
</dbReference>
<keyword evidence="2" id="KW-0862">Zinc</keyword>
<dbReference type="GO" id="GO:0046872">
    <property type="term" value="F:metal ion binding"/>
    <property type="evidence" value="ECO:0007669"/>
    <property type="project" value="UniProtKB-KW"/>
</dbReference>
<feature type="domain" description="Aspartate carbamoyltransferase regulatory subunit N-terminal" evidence="4">
    <location>
        <begin position="3"/>
        <end position="90"/>
    </location>
</feature>
<dbReference type="GO" id="GO:0006207">
    <property type="term" value="P:'de novo' pyrimidine nucleobase biosynthetic process"/>
    <property type="evidence" value="ECO:0007669"/>
    <property type="project" value="InterPro"/>
</dbReference>
<name>A0A644YGJ4_9ZZZZ</name>
<evidence type="ECO:0000256" key="2">
    <source>
        <dbReference type="ARBA" id="ARBA00022833"/>
    </source>
</evidence>
<dbReference type="InterPro" id="IPR020545">
    <property type="entry name" value="Asp_carbamoyltransf_reg_N"/>
</dbReference>
<dbReference type="SUPFAM" id="SSF54893">
    <property type="entry name" value="Aspartate carbamoyltransferase, Regulatory-chain, N-terminal domain"/>
    <property type="match status" value="1"/>
</dbReference>
<dbReference type="Gene3D" id="3.30.70.140">
    <property type="entry name" value="Aspartate carbamoyltransferase regulatory subunit, N-terminal domain"/>
    <property type="match status" value="1"/>
</dbReference>
<evidence type="ECO:0000259" key="5">
    <source>
        <dbReference type="Pfam" id="PF02748"/>
    </source>
</evidence>
<sequence>MINVSKLKEGIVIDHIRAGQGYKIFLQLGLDQLDGVVVLMRNVDSTKMGKKDLIKIETNLELNLDVLGLIDPGVTLSYVKEGVCVQKVKLSPPTTVTGILTCKNPRCITNHEPIKDIHFHLVDADSNLYACEYCDARTRL</sequence>
<dbReference type="InterPro" id="IPR020542">
    <property type="entry name" value="Asp_carbamoyltrfase_reg_C"/>
</dbReference>
<keyword evidence="6" id="KW-0808">Transferase</keyword>
<reference evidence="6" key="1">
    <citation type="submission" date="2019-08" db="EMBL/GenBank/DDBJ databases">
        <authorList>
            <person name="Kucharzyk K."/>
            <person name="Murdoch R.W."/>
            <person name="Higgins S."/>
            <person name="Loffler F."/>
        </authorList>
    </citation>
    <scope>NUCLEOTIDE SEQUENCE</scope>
</reference>